<dbReference type="RefSeq" id="WP_133494615.1">
    <property type="nucleotide sequence ID" value="NZ_BMLU01000002.1"/>
</dbReference>
<feature type="domain" description="N-acetyltransferase" evidence="1">
    <location>
        <begin position="3"/>
        <end position="150"/>
    </location>
</feature>
<organism evidence="2 3">
    <name type="scientific">Stakelama pacifica</name>
    <dbReference type="NCBI Taxonomy" id="517720"/>
    <lineage>
        <taxon>Bacteria</taxon>
        <taxon>Pseudomonadati</taxon>
        <taxon>Pseudomonadota</taxon>
        <taxon>Alphaproteobacteria</taxon>
        <taxon>Sphingomonadales</taxon>
        <taxon>Sphingomonadaceae</taxon>
        <taxon>Stakelama</taxon>
    </lineage>
</organism>
<accession>A0A4R6FVG5</accession>
<dbReference type="PANTHER" id="PTHR37817:SF1">
    <property type="entry name" value="N-ACETYLTRANSFERASE EIS"/>
    <property type="match status" value="1"/>
</dbReference>
<dbReference type="SUPFAM" id="SSF55729">
    <property type="entry name" value="Acyl-CoA N-acyltransferases (Nat)"/>
    <property type="match status" value="1"/>
</dbReference>
<evidence type="ECO:0000313" key="3">
    <source>
        <dbReference type="Proteomes" id="UP000295493"/>
    </source>
</evidence>
<dbReference type="PANTHER" id="PTHR37817">
    <property type="entry name" value="N-ACETYLTRANSFERASE EIS"/>
    <property type="match status" value="1"/>
</dbReference>
<name>A0A4R6FVG5_9SPHN</name>
<dbReference type="InterPro" id="IPR000182">
    <property type="entry name" value="GNAT_dom"/>
</dbReference>
<dbReference type="AlphaFoldDB" id="A0A4R6FVG5"/>
<dbReference type="GO" id="GO:0034069">
    <property type="term" value="F:aminoglycoside N-acetyltransferase activity"/>
    <property type="evidence" value="ECO:0007669"/>
    <property type="project" value="TreeGrafter"/>
</dbReference>
<comment type="caution">
    <text evidence="2">The sequence shown here is derived from an EMBL/GenBank/DDBJ whole genome shotgun (WGS) entry which is preliminary data.</text>
</comment>
<proteinExistence type="predicted"/>
<dbReference type="OrthoDB" id="9797178at2"/>
<dbReference type="Proteomes" id="UP000295493">
    <property type="component" value="Unassembled WGS sequence"/>
</dbReference>
<dbReference type="InterPro" id="IPR016181">
    <property type="entry name" value="Acyl_CoA_acyltransferase"/>
</dbReference>
<keyword evidence="2" id="KW-0808">Transferase</keyword>
<evidence type="ECO:0000313" key="2">
    <source>
        <dbReference type="EMBL" id="TDN85727.1"/>
    </source>
</evidence>
<dbReference type="GO" id="GO:0030649">
    <property type="term" value="P:aminoglycoside antibiotic catabolic process"/>
    <property type="evidence" value="ECO:0007669"/>
    <property type="project" value="TreeGrafter"/>
</dbReference>
<dbReference type="EMBL" id="SNWD01000002">
    <property type="protein sequence ID" value="TDN85727.1"/>
    <property type="molecule type" value="Genomic_DNA"/>
</dbReference>
<dbReference type="Pfam" id="PF13527">
    <property type="entry name" value="Acetyltransf_9"/>
    <property type="match status" value="1"/>
</dbReference>
<evidence type="ECO:0000259" key="1">
    <source>
        <dbReference type="PROSITE" id="PS51186"/>
    </source>
</evidence>
<reference evidence="2 3" key="1">
    <citation type="submission" date="2019-03" db="EMBL/GenBank/DDBJ databases">
        <title>Genomic Encyclopedia of Type Strains, Phase IV (KMG-IV): sequencing the most valuable type-strain genomes for metagenomic binning, comparative biology and taxonomic classification.</title>
        <authorList>
            <person name="Goeker M."/>
        </authorList>
    </citation>
    <scope>NUCLEOTIDE SEQUENCE [LARGE SCALE GENOMIC DNA]</scope>
    <source>
        <strain evidence="2 3">DSM 25059</strain>
    </source>
</reference>
<sequence length="173" mass="17913">MSSVIHPARPVDAADIDHVLGRCFARPAEANLVKQLAIDGELVLVLIARDEATSDVQGLVAVSRMTLSIGGDPAPAVALAPVAVLPEHRGSGTAEALIRAAIDRMREAGALLMFVLGEPGFYNRFGFSAQAAEGFDSPYAGPFLLALDLQGGLPCGPRGEARHADAFAALAEG</sequence>
<dbReference type="Gene3D" id="3.40.630.30">
    <property type="match status" value="1"/>
</dbReference>
<keyword evidence="3" id="KW-1185">Reference proteome</keyword>
<gene>
    <name evidence="2" type="ORF">EV664_102437</name>
</gene>
<dbReference type="InterPro" id="IPR051554">
    <property type="entry name" value="Acetyltransferase_Eis"/>
</dbReference>
<dbReference type="PROSITE" id="PS51186">
    <property type="entry name" value="GNAT"/>
    <property type="match status" value="1"/>
</dbReference>
<protein>
    <submittedName>
        <fullName evidence="2">Putative acetyltransferase</fullName>
    </submittedName>
</protein>